<dbReference type="Proteomes" id="UP001054945">
    <property type="component" value="Unassembled WGS sequence"/>
</dbReference>
<accession>A0AAV4WKD2</accession>
<keyword evidence="2" id="KW-1185">Reference proteome</keyword>
<proteinExistence type="predicted"/>
<name>A0AAV4WKD2_CAEEX</name>
<evidence type="ECO:0000313" key="1">
    <source>
        <dbReference type="EMBL" id="GIY82674.1"/>
    </source>
</evidence>
<evidence type="ECO:0000313" key="2">
    <source>
        <dbReference type="Proteomes" id="UP001054945"/>
    </source>
</evidence>
<reference evidence="1 2" key="1">
    <citation type="submission" date="2021-06" db="EMBL/GenBank/DDBJ databases">
        <title>Caerostris extrusa draft genome.</title>
        <authorList>
            <person name="Kono N."/>
            <person name="Arakawa K."/>
        </authorList>
    </citation>
    <scope>NUCLEOTIDE SEQUENCE [LARGE SCALE GENOMIC DNA]</scope>
</reference>
<protein>
    <submittedName>
        <fullName evidence="1">Uncharacterized protein</fullName>
    </submittedName>
</protein>
<dbReference type="AlphaFoldDB" id="A0AAV4WKD2"/>
<organism evidence="1 2">
    <name type="scientific">Caerostris extrusa</name>
    <name type="common">Bark spider</name>
    <name type="synonym">Caerostris bankana</name>
    <dbReference type="NCBI Taxonomy" id="172846"/>
    <lineage>
        <taxon>Eukaryota</taxon>
        <taxon>Metazoa</taxon>
        <taxon>Ecdysozoa</taxon>
        <taxon>Arthropoda</taxon>
        <taxon>Chelicerata</taxon>
        <taxon>Arachnida</taxon>
        <taxon>Araneae</taxon>
        <taxon>Araneomorphae</taxon>
        <taxon>Entelegynae</taxon>
        <taxon>Araneoidea</taxon>
        <taxon>Araneidae</taxon>
        <taxon>Caerostris</taxon>
    </lineage>
</organism>
<comment type="caution">
    <text evidence="1">The sequence shown here is derived from an EMBL/GenBank/DDBJ whole genome shotgun (WGS) entry which is preliminary data.</text>
</comment>
<sequence>MKSFHEISQFDPVLPITITIIDIVRSDEIFHEISQFDPVLPITITIIDIVRSDEIFFHEISQFDPVLPITITIIDIVFFQIIPRTFTQSLYRLIESSSDTNSFLDVDGELSLKVKQGLIDISGVGKYLVKTVDRQKMVEMMIIVDHEIETLTFPSYTTMRTDWQSKPPSSIGTHYVRSITYGGLLMISFQLTATKTEFYEEIKAAMTGAFGMSGNMGANVTGNLEKLSEQVKDKSTMSISTFATAGAFSPPSNIADCLKLCKEYPGMVKQINNGRVLL</sequence>
<gene>
    <name evidence="1" type="primary">AVEN_237194_1</name>
    <name evidence="1" type="ORF">CEXT_508491</name>
</gene>
<dbReference type="EMBL" id="BPLR01016267">
    <property type="protein sequence ID" value="GIY82674.1"/>
    <property type="molecule type" value="Genomic_DNA"/>
</dbReference>